<dbReference type="PANTHER" id="PTHR11567:SF110">
    <property type="entry name" value="2-PHOSPHOXYLOSE PHOSPHATASE 1"/>
    <property type="match status" value="1"/>
</dbReference>
<dbReference type="CDD" id="cd07040">
    <property type="entry name" value="HP"/>
    <property type="match status" value="1"/>
</dbReference>
<reference evidence="2" key="1">
    <citation type="submission" date="2021-01" db="EMBL/GenBank/DDBJ databases">
        <authorList>
            <consortium name="Genoscope - CEA"/>
            <person name="William W."/>
        </authorList>
    </citation>
    <scope>NUCLEOTIDE SEQUENCE</scope>
</reference>
<organism evidence="2 3">
    <name type="scientific">Paramecium primaurelia</name>
    <dbReference type="NCBI Taxonomy" id="5886"/>
    <lineage>
        <taxon>Eukaryota</taxon>
        <taxon>Sar</taxon>
        <taxon>Alveolata</taxon>
        <taxon>Ciliophora</taxon>
        <taxon>Intramacronucleata</taxon>
        <taxon>Oligohymenophorea</taxon>
        <taxon>Peniculida</taxon>
        <taxon>Parameciidae</taxon>
        <taxon>Paramecium</taxon>
    </lineage>
</organism>
<gene>
    <name evidence="2" type="ORF">PPRIM_AZ9-3.1.T0410117</name>
</gene>
<comment type="caution">
    <text evidence="2">The sequence shown here is derived from an EMBL/GenBank/DDBJ whole genome shotgun (WGS) entry which is preliminary data.</text>
</comment>
<evidence type="ECO:0000313" key="3">
    <source>
        <dbReference type="Proteomes" id="UP000688137"/>
    </source>
</evidence>
<dbReference type="GO" id="GO:0016791">
    <property type="term" value="F:phosphatase activity"/>
    <property type="evidence" value="ECO:0007669"/>
    <property type="project" value="TreeGrafter"/>
</dbReference>
<dbReference type="AlphaFoldDB" id="A0A8S1LYF6"/>
<sequence>MIHILCLLISTAIAYQSILIMRHGARDPHTWTEIDRNFLWIVDPTILTEKGVKQLIQLGMNQQREDIFDASGNCIFETLELQSSKSARCTSSLVCFIKGLCPKNYAVILHRLFEEQYKPYITNQTAYDEIMNSNFEDPLQLNFEAFDKPLDFMFQGQKKNTCPKIQTVNKAVQSSTQYKQKEKELLSRAEFDKVYYWIQEANPSISIDKSKLNLTDVDEFYDDYFCNNFEGFNFPNPDQDTQNYLNEVEQFLKYFGANSEPLQHYAGVSEPFRWIIQQFSSNQSLSVYSGTETNQMAMISVLTDQKYLTPFASQLEFVIQGQRVYLYYNKQFIKASYCQSDFYCTKQELINHLSKYIVNNLQELCNSNQQ</sequence>
<protein>
    <recommendedName>
        <fullName evidence="4">Histidine acid phosphatase family protein</fullName>
    </recommendedName>
</protein>
<dbReference type="PANTHER" id="PTHR11567">
    <property type="entry name" value="ACID PHOSPHATASE-RELATED"/>
    <property type="match status" value="1"/>
</dbReference>
<name>A0A8S1LYF6_PARPR</name>
<evidence type="ECO:0000256" key="1">
    <source>
        <dbReference type="ARBA" id="ARBA00022801"/>
    </source>
</evidence>
<evidence type="ECO:0000313" key="2">
    <source>
        <dbReference type="EMBL" id="CAD8067694.1"/>
    </source>
</evidence>
<evidence type="ECO:0008006" key="4">
    <source>
        <dbReference type="Google" id="ProtNLM"/>
    </source>
</evidence>
<dbReference type="OMA" id="SSKSARC"/>
<keyword evidence="1" id="KW-0378">Hydrolase</keyword>
<keyword evidence="3" id="KW-1185">Reference proteome</keyword>
<dbReference type="EMBL" id="CAJJDM010000040">
    <property type="protein sequence ID" value="CAD8067694.1"/>
    <property type="molecule type" value="Genomic_DNA"/>
</dbReference>
<dbReference type="InterPro" id="IPR050645">
    <property type="entry name" value="Histidine_acid_phosphatase"/>
</dbReference>
<accession>A0A8S1LYF6</accession>
<dbReference type="Proteomes" id="UP000688137">
    <property type="component" value="Unassembled WGS sequence"/>
</dbReference>
<proteinExistence type="predicted"/>